<feature type="compositionally biased region" description="Polar residues" evidence="1">
    <location>
        <begin position="135"/>
        <end position="162"/>
    </location>
</feature>
<dbReference type="GO" id="GO:0070824">
    <property type="term" value="C:SHREC complex"/>
    <property type="evidence" value="ECO:0007669"/>
    <property type="project" value="InterPro"/>
</dbReference>
<dbReference type="Pfam" id="PF16761">
    <property type="entry name" value="Clr2_transil"/>
    <property type="match status" value="1"/>
</dbReference>
<evidence type="ECO:0000256" key="1">
    <source>
        <dbReference type="SAM" id="MobiDB-lite"/>
    </source>
</evidence>
<dbReference type="GO" id="GO:0031934">
    <property type="term" value="C:mating-type region heterochromatin"/>
    <property type="evidence" value="ECO:0007669"/>
    <property type="project" value="TreeGrafter"/>
</dbReference>
<reference evidence="5" key="3">
    <citation type="submission" date="2025-08" db="UniProtKB">
        <authorList>
            <consortium name="RefSeq"/>
        </authorList>
    </citation>
    <scope>IDENTIFICATION</scope>
    <source>
        <strain evidence="5">CBS 342.82</strain>
    </source>
</reference>
<name>A0A6J3MB48_9PEZI</name>
<dbReference type="PANTHER" id="PTHR38046">
    <property type="entry name" value="CRYPTIC LOCI REGULATOR 2"/>
    <property type="match status" value="1"/>
</dbReference>
<evidence type="ECO:0000259" key="3">
    <source>
        <dbReference type="Pfam" id="PF16761"/>
    </source>
</evidence>
<dbReference type="Proteomes" id="UP000504637">
    <property type="component" value="Unplaced"/>
</dbReference>
<dbReference type="InterPro" id="IPR031915">
    <property type="entry name" value="Clr2_N"/>
</dbReference>
<feature type="domain" description="Cryptic loci regulator 2 N-terminal" evidence="3">
    <location>
        <begin position="52"/>
        <end position="113"/>
    </location>
</feature>
<reference evidence="5" key="1">
    <citation type="submission" date="2020-01" db="EMBL/GenBank/DDBJ databases">
        <authorList>
            <consortium name="DOE Joint Genome Institute"/>
            <person name="Haridas S."/>
            <person name="Albert R."/>
            <person name="Binder M."/>
            <person name="Bloem J."/>
            <person name="Labutti K."/>
            <person name="Salamov A."/>
            <person name="Andreopoulos B."/>
            <person name="Baker S.E."/>
            <person name="Barry K."/>
            <person name="Bills G."/>
            <person name="Bluhm B.H."/>
            <person name="Cannon C."/>
            <person name="Castanera R."/>
            <person name="Culley D.E."/>
            <person name="Daum C."/>
            <person name="Ezra D."/>
            <person name="Gonzalez J.B."/>
            <person name="Henrissat B."/>
            <person name="Kuo A."/>
            <person name="Liang C."/>
            <person name="Lipzen A."/>
            <person name="Lutzoni F."/>
            <person name="Magnuson J."/>
            <person name="Mondo S."/>
            <person name="Nolan M."/>
            <person name="Ohm R."/>
            <person name="Pangilinan J."/>
            <person name="Park H.-J."/>
            <person name="Ramirez L."/>
            <person name="Alfaro M."/>
            <person name="Sun H."/>
            <person name="Tritt A."/>
            <person name="Yoshinaga Y."/>
            <person name="Zwiers L.-H."/>
            <person name="Turgeon B.G."/>
            <person name="Goodwin S.B."/>
            <person name="Spatafora J.W."/>
            <person name="Crous P.W."/>
            <person name="Grigoriev I.V."/>
        </authorList>
    </citation>
    <scope>NUCLEOTIDE SEQUENCE</scope>
    <source>
        <strain evidence="5">CBS 342.82</strain>
    </source>
</reference>
<dbReference type="GO" id="GO:0030466">
    <property type="term" value="P:silent mating-type cassette heterochromatin formation"/>
    <property type="evidence" value="ECO:0007669"/>
    <property type="project" value="TreeGrafter"/>
</dbReference>
<dbReference type="InterPro" id="IPR018839">
    <property type="entry name" value="Tscrpt-silencing_Clr2_C"/>
</dbReference>
<organism evidence="5">
    <name type="scientific">Dissoconium aciculare CBS 342.82</name>
    <dbReference type="NCBI Taxonomy" id="1314786"/>
    <lineage>
        <taxon>Eukaryota</taxon>
        <taxon>Fungi</taxon>
        <taxon>Dikarya</taxon>
        <taxon>Ascomycota</taxon>
        <taxon>Pezizomycotina</taxon>
        <taxon>Dothideomycetes</taxon>
        <taxon>Dothideomycetidae</taxon>
        <taxon>Mycosphaerellales</taxon>
        <taxon>Dissoconiaceae</taxon>
        <taxon>Dissoconium</taxon>
    </lineage>
</organism>
<feature type="region of interest" description="Disordered" evidence="1">
    <location>
        <begin position="120"/>
        <end position="193"/>
    </location>
</feature>
<evidence type="ECO:0008006" key="6">
    <source>
        <dbReference type="Google" id="ProtNLM"/>
    </source>
</evidence>
<accession>A0A6J3MB48</accession>
<evidence type="ECO:0000259" key="2">
    <source>
        <dbReference type="Pfam" id="PF10383"/>
    </source>
</evidence>
<dbReference type="Pfam" id="PF10383">
    <property type="entry name" value="Clr2"/>
    <property type="match status" value="1"/>
</dbReference>
<evidence type="ECO:0000313" key="5">
    <source>
        <dbReference type="RefSeq" id="XP_033462282.1"/>
    </source>
</evidence>
<evidence type="ECO:0000313" key="4">
    <source>
        <dbReference type="Proteomes" id="UP000504637"/>
    </source>
</evidence>
<gene>
    <name evidence="5" type="ORF">K489DRAFT_377796</name>
</gene>
<dbReference type="GO" id="GO:0033553">
    <property type="term" value="C:rDNA heterochromatin"/>
    <property type="evidence" value="ECO:0007669"/>
    <property type="project" value="TreeGrafter"/>
</dbReference>
<reference evidence="5" key="2">
    <citation type="submission" date="2020-04" db="EMBL/GenBank/DDBJ databases">
        <authorList>
            <consortium name="NCBI Genome Project"/>
        </authorList>
    </citation>
    <scope>NUCLEOTIDE SEQUENCE</scope>
    <source>
        <strain evidence="5">CBS 342.82</strain>
    </source>
</reference>
<dbReference type="GeneID" id="54362044"/>
<keyword evidence="4" id="KW-1185">Reference proteome</keyword>
<sequence length="786" mass="85685">MASNVQILPISDATDGTGATPTLPAMVQNDSYYCDKLGEVWAKDRSLRPGTYRLARLPGGYGGWEKQRGDSKHVDRYLYGHPRGVFRSVNELYPHFKHLQEFGGPIGCPCKLCVVGSSRTKSKSNPAVKNVAGQPRTTSAKSAKDSNGNSTRNPPQIISPNPFNGMRPSGAAFAGLPEGRCGSSDPPNGRLLQIDDNETQDLYRSLLDKLQQAGSEGCPVTLIRDVMSPDWRATHEMLNAAIASNKKLPSYIPREGEVVLFARTDDRIEWDSHANTFRCLVGRDPGIWSEVPRWEAGVVTQFPVQELSPADLKEMSSNEEQSLSYSGFRIHPLSSVQREGPKKPPNIQHTHVPLHAIRPFFLWQECLRGVNEESWHPTIQYALATASSFSLLSRFAFKGVWPTATVFAEGLFLGPELILVGDAVRLLPKAEMANPLLSKPALAAKPENTRSRVIDIMIVTSIRLEFVNLDESTDDDYDEDHPYTTCLHVQGKAFTQDLSNSFDMSGKTSLARPGVDLPIGLAGYGSWYHTLDTANPKLRLEVPYTRLLGRCHEYTTLQTWFVPAKTLPPPLIPAVAFQAVNAPTITTSIPSPVPAATSLSSGLVSTLAARAYGARNDPRILPISFPGDDGIDPQQTLARNAWFWADSRIEQLVLQEINGKFVGEWDPLRNDTKQVRAWQKALKVLDARKVGGKSADAGTSAASAAPVEKSIVESGNGIGVGVEGVDESSEDEDDDMQVDPMMKNMLISPRAGGGIVAFGGSGIGSGNPIVLDDDDDDDDDDTRMSD</sequence>
<dbReference type="PANTHER" id="PTHR38046:SF1">
    <property type="entry name" value="CRYPTIC LOCI REGULATOR 2"/>
    <property type="match status" value="1"/>
</dbReference>
<dbReference type="AlphaFoldDB" id="A0A6J3MB48"/>
<dbReference type="InterPro" id="IPR038986">
    <property type="entry name" value="Clr2"/>
</dbReference>
<proteinExistence type="predicted"/>
<dbReference type="RefSeq" id="XP_033462282.1">
    <property type="nucleotide sequence ID" value="XM_033604244.1"/>
</dbReference>
<feature type="domain" description="Cryptic loci regulator 2 C-terminal" evidence="2">
    <location>
        <begin position="408"/>
        <end position="553"/>
    </location>
</feature>
<protein>
    <recommendedName>
        <fullName evidence="6">Cryptic loci regulator 2 N-terminal domain-containing protein</fullName>
    </recommendedName>
</protein>
<dbReference type="OrthoDB" id="438224at2759"/>
<feature type="compositionally biased region" description="Acidic residues" evidence="1">
    <location>
        <begin position="771"/>
        <end position="786"/>
    </location>
</feature>
<feature type="region of interest" description="Disordered" evidence="1">
    <location>
        <begin position="758"/>
        <end position="786"/>
    </location>
</feature>